<dbReference type="RefSeq" id="XP_024868999.1">
    <property type="nucleotide sequence ID" value="XM_025013231.1"/>
</dbReference>
<proteinExistence type="predicted"/>
<reference evidence="3" key="1">
    <citation type="submission" date="2025-08" db="UniProtKB">
        <authorList>
            <consortium name="RefSeq"/>
        </authorList>
    </citation>
    <scope>IDENTIFICATION</scope>
    <source>
        <tissue evidence="3">Whole body</tissue>
    </source>
</reference>
<dbReference type="PROSITE" id="PS50164">
    <property type="entry name" value="GIY_YIG"/>
    <property type="match status" value="1"/>
</dbReference>
<dbReference type="GeneID" id="112452813"/>
<dbReference type="SUPFAM" id="SSF82771">
    <property type="entry name" value="GIY-YIG endonuclease"/>
    <property type="match status" value="1"/>
</dbReference>
<dbReference type="InterPro" id="IPR000305">
    <property type="entry name" value="GIY-YIG_endonuc"/>
</dbReference>
<evidence type="ECO:0000259" key="1">
    <source>
        <dbReference type="PROSITE" id="PS50164"/>
    </source>
</evidence>
<feature type="domain" description="GIY-YIG" evidence="1">
    <location>
        <begin position="110"/>
        <end position="191"/>
    </location>
</feature>
<dbReference type="CDD" id="cd10442">
    <property type="entry name" value="GIY-YIG_PLEs"/>
    <property type="match status" value="1"/>
</dbReference>
<dbReference type="Proteomes" id="UP000504618">
    <property type="component" value="Unplaced"/>
</dbReference>
<keyword evidence="2" id="KW-1185">Reference proteome</keyword>
<name>A0A6J1PHF2_9HYME</name>
<dbReference type="InterPro" id="IPR035901">
    <property type="entry name" value="GIY-YIG_endonuc_sf"/>
</dbReference>
<evidence type="ECO:0000313" key="3">
    <source>
        <dbReference type="RefSeq" id="XP_024868999.1"/>
    </source>
</evidence>
<dbReference type="OrthoDB" id="10057701at2759"/>
<protein>
    <submittedName>
        <fullName evidence="3">Uncharacterized protein LOC112452813</fullName>
    </submittedName>
</protein>
<organism evidence="2 3">
    <name type="scientific">Temnothorax curvispinosus</name>
    <dbReference type="NCBI Taxonomy" id="300111"/>
    <lineage>
        <taxon>Eukaryota</taxon>
        <taxon>Metazoa</taxon>
        <taxon>Ecdysozoa</taxon>
        <taxon>Arthropoda</taxon>
        <taxon>Hexapoda</taxon>
        <taxon>Insecta</taxon>
        <taxon>Pterygota</taxon>
        <taxon>Neoptera</taxon>
        <taxon>Endopterygota</taxon>
        <taxon>Hymenoptera</taxon>
        <taxon>Apocrita</taxon>
        <taxon>Aculeata</taxon>
        <taxon>Formicoidea</taxon>
        <taxon>Formicidae</taxon>
        <taxon>Myrmicinae</taxon>
        <taxon>Temnothorax</taxon>
    </lineage>
</organism>
<dbReference type="AlphaFoldDB" id="A0A6J1PHF2"/>
<gene>
    <name evidence="3" type="primary">LOC112452813</name>
</gene>
<sequence length="224" mass="25951">MYHTKNLVIIINILLNNGYPLELIFRKVRLRLKYLHNNKLGHTDEIESVSQHSDDALQSKKFIAIPFIKNISNKVAHLLSNDELMVGYRVLNNLGRFVKAQKDKNPGSSNNNVIYKISCKDCSASYVGQTKRQFKTRLNEHKNNIKTVPSRHSVISEHITKFNHTFDWDNTAILESEPNYKRLISEMLHIKEQKNGINSNTDTDYLDDSYFSVLDELANNKNFN</sequence>
<evidence type="ECO:0000313" key="2">
    <source>
        <dbReference type="Proteomes" id="UP000504618"/>
    </source>
</evidence>
<dbReference type="Gene3D" id="3.40.1440.10">
    <property type="entry name" value="GIY-YIG endonuclease"/>
    <property type="match status" value="1"/>
</dbReference>
<accession>A0A6J1PHF2</accession>
<dbReference type="Pfam" id="PF01541">
    <property type="entry name" value="GIY-YIG"/>
    <property type="match status" value="1"/>
</dbReference>